<keyword evidence="1" id="KW-0732">Signal</keyword>
<dbReference type="PROSITE" id="PS00073">
    <property type="entry name" value="ACYL_COA_DH_2"/>
    <property type="match status" value="1"/>
</dbReference>
<dbReference type="RefSeq" id="WP_273598992.1">
    <property type="nucleotide sequence ID" value="NZ_JAQQXT010000002.1"/>
</dbReference>
<evidence type="ECO:0008006" key="4">
    <source>
        <dbReference type="Google" id="ProtNLM"/>
    </source>
</evidence>
<accession>A0ABT5K9C7</accession>
<feature type="chain" id="PRO_5046665139" description="Lipoprotein" evidence="1">
    <location>
        <begin position="25"/>
        <end position="198"/>
    </location>
</feature>
<sequence>MMKNKNLAGLLAAATLVLVLSGCAAVSKVSTGDALVGDRMALKLDTSWNQFERGLGNDTPTWTVEGVTIDALQFYVGIKDGQPIAKLPDAAKNQKPLNFKSSMQAADVVALYQAMLTRDGSSFELVKLEPAEFLGGKGFRFEYALNRKVDDVPMRGLAYGTVQKGELFVIHYSAPRLVFFPRYQARVETLARGAKLKS</sequence>
<protein>
    <recommendedName>
        <fullName evidence="4">Lipoprotein</fullName>
    </recommendedName>
</protein>
<organism evidence="2 3">
    <name type="scientific">Roseateles albus</name>
    <dbReference type="NCBI Taxonomy" id="2987525"/>
    <lineage>
        <taxon>Bacteria</taxon>
        <taxon>Pseudomonadati</taxon>
        <taxon>Pseudomonadota</taxon>
        <taxon>Betaproteobacteria</taxon>
        <taxon>Burkholderiales</taxon>
        <taxon>Sphaerotilaceae</taxon>
        <taxon>Roseateles</taxon>
    </lineage>
</organism>
<evidence type="ECO:0000313" key="2">
    <source>
        <dbReference type="EMBL" id="MDC8770555.1"/>
    </source>
</evidence>
<gene>
    <name evidence="2" type="ORF">PRZ03_03140</name>
</gene>
<feature type="signal peptide" evidence="1">
    <location>
        <begin position="1"/>
        <end position="24"/>
    </location>
</feature>
<dbReference type="InterPro" id="IPR006089">
    <property type="entry name" value="Acyl-CoA_DH_CS"/>
</dbReference>
<name>A0ABT5K9C7_9BURK</name>
<keyword evidence="3" id="KW-1185">Reference proteome</keyword>
<evidence type="ECO:0000256" key="1">
    <source>
        <dbReference type="SAM" id="SignalP"/>
    </source>
</evidence>
<comment type="caution">
    <text evidence="2">The sequence shown here is derived from an EMBL/GenBank/DDBJ whole genome shotgun (WGS) entry which is preliminary data.</text>
</comment>
<dbReference type="Proteomes" id="UP001221189">
    <property type="component" value="Unassembled WGS sequence"/>
</dbReference>
<evidence type="ECO:0000313" key="3">
    <source>
        <dbReference type="Proteomes" id="UP001221189"/>
    </source>
</evidence>
<dbReference type="PROSITE" id="PS51257">
    <property type="entry name" value="PROKAR_LIPOPROTEIN"/>
    <property type="match status" value="1"/>
</dbReference>
<dbReference type="EMBL" id="JAQQXT010000002">
    <property type="protein sequence ID" value="MDC8770555.1"/>
    <property type="molecule type" value="Genomic_DNA"/>
</dbReference>
<proteinExistence type="predicted"/>
<reference evidence="2 3" key="1">
    <citation type="submission" date="2022-10" db="EMBL/GenBank/DDBJ databases">
        <title>Paucibacter sp. hw1 Genome sequencing.</title>
        <authorList>
            <person name="Park S."/>
        </authorList>
    </citation>
    <scope>NUCLEOTIDE SEQUENCE [LARGE SCALE GENOMIC DNA]</scope>
    <source>
        <strain evidence="3">hw1</strain>
    </source>
</reference>